<dbReference type="EMBL" id="JARSFG010000014">
    <property type="protein sequence ID" value="MEC1178788.1"/>
    <property type="molecule type" value="Genomic_DNA"/>
</dbReference>
<comment type="caution">
    <text evidence="1">The sequence shown here is derived from an EMBL/GenBank/DDBJ whole genome shotgun (WGS) entry which is preliminary data.</text>
</comment>
<dbReference type="Gene3D" id="3.40.50.1820">
    <property type="entry name" value="alpha/beta hydrolase"/>
    <property type="match status" value="1"/>
</dbReference>
<gene>
    <name evidence="1" type="ORF">P9B03_09865</name>
</gene>
<sequence length="239" mass="27455">MDKGTVKDLNFYSDALQEELQLLVYIPANYSPLYKYNLLIATDGKDYFQLGGITRLADELIDNYEMENTIIVGVPYKNVEDRQKKYIPSGEQHEAFLRFLAHELVPYLDENYATFQLGQTRGMIGDSMAATAALMVALKYPNVFGKAILQSPYVDELVLKTVENAANYSAISIYHIIGKGEDKVITTSKEVKNFLTPNRTLHQLFLEKNFTTFYEEFDGDHTWKHWKPDLRRALIENFG</sequence>
<dbReference type="InterPro" id="IPR050583">
    <property type="entry name" value="Mycobacterial_A85_antigen"/>
</dbReference>
<name>A0AAW9NV52_9BACL</name>
<accession>A0AAW9NV52</accession>
<dbReference type="PANTHER" id="PTHR48098">
    <property type="entry name" value="ENTEROCHELIN ESTERASE-RELATED"/>
    <property type="match status" value="1"/>
</dbReference>
<dbReference type="Proteomes" id="UP001344888">
    <property type="component" value="Unassembled WGS sequence"/>
</dbReference>
<keyword evidence="1" id="KW-0378">Hydrolase</keyword>
<dbReference type="Pfam" id="PF00756">
    <property type="entry name" value="Esterase"/>
    <property type="match status" value="1"/>
</dbReference>
<dbReference type="InterPro" id="IPR029058">
    <property type="entry name" value="AB_hydrolase_fold"/>
</dbReference>
<dbReference type="InterPro" id="IPR000801">
    <property type="entry name" value="Esterase-like"/>
</dbReference>
<dbReference type="GO" id="GO:0016787">
    <property type="term" value="F:hydrolase activity"/>
    <property type="evidence" value="ECO:0007669"/>
    <property type="project" value="UniProtKB-KW"/>
</dbReference>
<dbReference type="RefSeq" id="WP_326123255.1">
    <property type="nucleotide sequence ID" value="NZ_JARSFG010000014.1"/>
</dbReference>
<reference evidence="1 2" key="1">
    <citation type="submission" date="2023-03" db="EMBL/GenBank/DDBJ databases">
        <title>Bacillus Genome Sequencing.</title>
        <authorList>
            <person name="Dunlap C."/>
        </authorList>
    </citation>
    <scope>NUCLEOTIDE SEQUENCE [LARGE SCALE GENOMIC DNA]</scope>
    <source>
        <strain evidence="1 2">B-59205</strain>
    </source>
</reference>
<protein>
    <submittedName>
        <fullName evidence="1">Alpha/beta hydrolase-fold protein</fullName>
    </submittedName>
</protein>
<evidence type="ECO:0000313" key="1">
    <source>
        <dbReference type="EMBL" id="MEC1178788.1"/>
    </source>
</evidence>
<evidence type="ECO:0000313" key="2">
    <source>
        <dbReference type="Proteomes" id="UP001344888"/>
    </source>
</evidence>
<dbReference type="SUPFAM" id="SSF53474">
    <property type="entry name" value="alpha/beta-Hydrolases"/>
    <property type="match status" value="1"/>
</dbReference>
<dbReference type="PANTHER" id="PTHR48098:SF3">
    <property type="entry name" value="IRON(III) ENTEROBACTIN ESTERASE"/>
    <property type="match status" value="1"/>
</dbReference>
<organism evidence="1 2">
    <name type="scientific">Metasolibacillus meyeri</name>
    <dbReference type="NCBI Taxonomy" id="1071052"/>
    <lineage>
        <taxon>Bacteria</taxon>
        <taxon>Bacillati</taxon>
        <taxon>Bacillota</taxon>
        <taxon>Bacilli</taxon>
        <taxon>Bacillales</taxon>
        <taxon>Caryophanaceae</taxon>
        <taxon>Metasolibacillus</taxon>
    </lineage>
</organism>
<proteinExistence type="predicted"/>
<dbReference type="AlphaFoldDB" id="A0AAW9NV52"/>
<keyword evidence="2" id="KW-1185">Reference proteome</keyword>